<dbReference type="PRINTS" id="PR00245">
    <property type="entry name" value="OLFACTORYR"/>
</dbReference>
<feature type="transmembrane region" description="Helical" evidence="10">
    <location>
        <begin position="60"/>
        <end position="78"/>
    </location>
</feature>
<keyword evidence="9" id="KW-0807">Transducer</keyword>
<dbReference type="Pfam" id="PF13853">
    <property type="entry name" value="7tm_4"/>
    <property type="match status" value="1"/>
</dbReference>
<evidence type="ECO:0000313" key="12">
    <source>
        <dbReference type="Proteomes" id="UP000081671"/>
    </source>
</evidence>
<evidence type="ECO:0000256" key="7">
    <source>
        <dbReference type="ARBA" id="ARBA00023136"/>
    </source>
</evidence>
<dbReference type="GeneID" id="105995469"/>
<feature type="transmembrane region" description="Helical" evidence="10">
    <location>
        <begin position="98"/>
        <end position="119"/>
    </location>
</feature>
<keyword evidence="4" id="KW-0552">Olfaction</keyword>
<keyword evidence="5 10" id="KW-1133">Transmembrane helix</keyword>
<dbReference type="KEGG" id="dord:105995469"/>
<dbReference type="GO" id="GO:0005886">
    <property type="term" value="C:plasma membrane"/>
    <property type="evidence" value="ECO:0007669"/>
    <property type="project" value="UniProtKB-SubCell"/>
</dbReference>
<keyword evidence="8" id="KW-0675">Receptor</keyword>
<reference evidence="13" key="1">
    <citation type="submission" date="2025-08" db="UniProtKB">
        <authorList>
            <consortium name="RefSeq"/>
        </authorList>
    </citation>
    <scope>IDENTIFICATION</scope>
    <source>
        <tissue evidence="13">Kidney</tissue>
    </source>
</reference>
<dbReference type="AlphaFoldDB" id="A0A1S3G7I4"/>
<evidence type="ECO:0000256" key="1">
    <source>
        <dbReference type="ARBA" id="ARBA00004651"/>
    </source>
</evidence>
<evidence type="ECO:0000256" key="8">
    <source>
        <dbReference type="ARBA" id="ARBA00023170"/>
    </source>
</evidence>
<organism evidence="12 13">
    <name type="scientific">Dipodomys ordii</name>
    <name type="common">Ord's kangaroo rat</name>
    <dbReference type="NCBI Taxonomy" id="10020"/>
    <lineage>
        <taxon>Eukaryota</taxon>
        <taxon>Metazoa</taxon>
        <taxon>Chordata</taxon>
        <taxon>Craniata</taxon>
        <taxon>Vertebrata</taxon>
        <taxon>Euteleostomi</taxon>
        <taxon>Mammalia</taxon>
        <taxon>Eutheria</taxon>
        <taxon>Euarchontoglires</taxon>
        <taxon>Glires</taxon>
        <taxon>Rodentia</taxon>
        <taxon>Castorimorpha</taxon>
        <taxon>Heteromyidae</taxon>
        <taxon>Dipodomyinae</taxon>
        <taxon>Dipodomys</taxon>
    </lineage>
</organism>
<keyword evidence="12" id="KW-1185">Reference proteome</keyword>
<feature type="domain" description="G-protein coupled receptors family 1 profile" evidence="11">
    <location>
        <begin position="41"/>
        <end position="290"/>
    </location>
</feature>
<dbReference type="Proteomes" id="UP000081671">
    <property type="component" value="Unplaced"/>
</dbReference>
<feature type="transmembrane region" description="Helical" evidence="10">
    <location>
        <begin position="237"/>
        <end position="260"/>
    </location>
</feature>
<sequence>MRIWNQTCVTSFILVGLTDAGEIQRALLVLFLLIYLISLLGNLGMIMIIRLDLQLHTPMYFFLIQLSFLDLCYSNVITPRTLGNLLTSTKSISFVGCFTQMFCFIMFSATECFLLSAMANDRYIAVTKPLHYPAIMSPRCRSWQLCRCYMIGFIDSSVIVLWMSRLQYCNSNVIHHFFCDTSPILILSCNDTYNIEIVIFFIAGSTLMVSLFIICVSYVSILLTVLKISSTSGKQKAFFTCTSHLLGVTIFYGTTIFTYLKPKKSYSLGKDPVASVFYTIVIPMLNPLIYSLRNKEVKSAFFRVMQKKESFRRLK</sequence>
<dbReference type="RefSeq" id="XP_012884640.1">
    <property type="nucleotide sequence ID" value="XM_013029186.1"/>
</dbReference>
<dbReference type="GO" id="GO:0004930">
    <property type="term" value="F:G protein-coupled receptor activity"/>
    <property type="evidence" value="ECO:0007669"/>
    <property type="project" value="UniProtKB-KW"/>
</dbReference>
<feature type="transmembrane region" description="Helical" evidence="10">
    <location>
        <begin position="197"/>
        <end position="225"/>
    </location>
</feature>
<comment type="subcellular location">
    <subcellularLocation>
        <location evidence="1">Cell membrane</location>
        <topology evidence="1">Multi-pass membrane protein</topology>
    </subcellularLocation>
</comment>
<protein>
    <submittedName>
        <fullName evidence="13">Olfactory receptor 8H1-like</fullName>
    </submittedName>
</protein>
<dbReference type="PROSITE" id="PS50262">
    <property type="entry name" value="G_PROTEIN_RECEP_F1_2"/>
    <property type="match status" value="1"/>
</dbReference>
<evidence type="ECO:0000256" key="2">
    <source>
        <dbReference type="ARBA" id="ARBA00022606"/>
    </source>
</evidence>
<evidence type="ECO:0000313" key="13">
    <source>
        <dbReference type="RefSeq" id="XP_012884640.1"/>
    </source>
</evidence>
<dbReference type="InterPro" id="IPR017452">
    <property type="entry name" value="GPCR_Rhodpsn_7TM"/>
</dbReference>
<dbReference type="FunFam" id="1.20.1070.10:FF:000003">
    <property type="entry name" value="Olfactory receptor"/>
    <property type="match status" value="1"/>
</dbReference>
<accession>A0A1S3G7I4</accession>
<dbReference type="InterPro" id="IPR000276">
    <property type="entry name" value="GPCR_Rhodpsn"/>
</dbReference>
<dbReference type="InterPro" id="IPR000725">
    <property type="entry name" value="Olfact_rcpt"/>
</dbReference>
<keyword evidence="3 10" id="KW-0812">Transmembrane</keyword>
<evidence type="ECO:0000256" key="10">
    <source>
        <dbReference type="SAM" id="Phobius"/>
    </source>
</evidence>
<evidence type="ECO:0000256" key="3">
    <source>
        <dbReference type="ARBA" id="ARBA00022692"/>
    </source>
</evidence>
<feature type="transmembrane region" description="Helical" evidence="10">
    <location>
        <begin position="30"/>
        <end position="48"/>
    </location>
</feature>
<dbReference type="SUPFAM" id="SSF81321">
    <property type="entry name" value="Family A G protein-coupled receptor-like"/>
    <property type="match status" value="1"/>
</dbReference>
<dbReference type="OrthoDB" id="8891939at2759"/>
<evidence type="ECO:0000259" key="11">
    <source>
        <dbReference type="PROSITE" id="PS50262"/>
    </source>
</evidence>
<dbReference type="GO" id="GO:0004984">
    <property type="term" value="F:olfactory receptor activity"/>
    <property type="evidence" value="ECO:0007669"/>
    <property type="project" value="InterPro"/>
</dbReference>
<gene>
    <name evidence="13" type="primary">LOC105995469</name>
</gene>
<dbReference type="PRINTS" id="PR00237">
    <property type="entry name" value="GPCRRHODOPSN"/>
</dbReference>
<evidence type="ECO:0000256" key="6">
    <source>
        <dbReference type="ARBA" id="ARBA00023040"/>
    </source>
</evidence>
<evidence type="ECO:0000256" key="4">
    <source>
        <dbReference type="ARBA" id="ARBA00022725"/>
    </source>
</evidence>
<dbReference type="InParanoid" id="A0A1S3G7I4"/>
<feature type="transmembrane region" description="Helical" evidence="10">
    <location>
        <begin position="272"/>
        <end position="292"/>
    </location>
</feature>
<keyword evidence="6" id="KW-0297">G-protein coupled receptor</keyword>
<keyword evidence="7 10" id="KW-0472">Membrane</keyword>
<dbReference type="PANTHER" id="PTHR48018">
    <property type="entry name" value="OLFACTORY RECEPTOR"/>
    <property type="match status" value="1"/>
</dbReference>
<name>A0A1S3G7I4_DIPOR</name>
<evidence type="ECO:0000256" key="5">
    <source>
        <dbReference type="ARBA" id="ARBA00022989"/>
    </source>
</evidence>
<evidence type="ECO:0000256" key="9">
    <source>
        <dbReference type="ARBA" id="ARBA00023224"/>
    </source>
</evidence>
<dbReference type="Gene3D" id="1.20.1070.10">
    <property type="entry name" value="Rhodopsin 7-helix transmembrane proteins"/>
    <property type="match status" value="1"/>
</dbReference>
<keyword evidence="2" id="KW-0716">Sensory transduction</keyword>
<proteinExistence type="predicted"/>